<keyword evidence="1" id="KW-1133">Transmembrane helix</keyword>
<proteinExistence type="predicted"/>
<sequence>MDWRGWVKRLLVAAAVIVAAWLVYQFLAAFLPRWWAQTIGNAVDGSFAAGSWWGFLIGAVFTAAPVVLLALAAWPGRRAVPARVTLLVLAVVCAAPNLLTLSVVLGSSNAAHAGQRIMDVDAPAFRGGSLAGALVGGILALALTGLIAWFRLRGRRLRELRANTGVSPKGP</sequence>
<name>A0ABR9MWD7_9MICO</name>
<gene>
    <name evidence="2" type="ORF">IHE71_05910</name>
</gene>
<comment type="caution">
    <text evidence="2">The sequence shown here is derived from an EMBL/GenBank/DDBJ whole genome shotgun (WGS) entry which is preliminary data.</text>
</comment>
<evidence type="ECO:0000256" key="1">
    <source>
        <dbReference type="SAM" id="Phobius"/>
    </source>
</evidence>
<feature type="transmembrane region" description="Helical" evidence="1">
    <location>
        <begin position="52"/>
        <end position="74"/>
    </location>
</feature>
<keyword evidence="1" id="KW-0812">Transmembrane</keyword>
<organism evidence="2 3">
    <name type="scientific">Myceligenerans pegani</name>
    <dbReference type="NCBI Taxonomy" id="2776917"/>
    <lineage>
        <taxon>Bacteria</taxon>
        <taxon>Bacillati</taxon>
        <taxon>Actinomycetota</taxon>
        <taxon>Actinomycetes</taxon>
        <taxon>Micrococcales</taxon>
        <taxon>Promicromonosporaceae</taxon>
        <taxon>Myceligenerans</taxon>
    </lineage>
</organism>
<keyword evidence="3" id="KW-1185">Reference proteome</keyword>
<evidence type="ECO:0000313" key="3">
    <source>
        <dbReference type="Proteomes" id="UP000625527"/>
    </source>
</evidence>
<accession>A0ABR9MWD7</accession>
<keyword evidence="1" id="KW-0472">Membrane</keyword>
<evidence type="ECO:0008006" key="4">
    <source>
        <dbReference type="Google" id="ProtNLM"/>
    </source>
</evidence>
<feature type="transmembrane region" description="Helical" evidence="1">
    <location>
        <begin position="130"/>
        <end position="152"/>
    </location>
</feature>
<protein>
    <recommendedName>
        <fullName evidence="4">Permease</fullName>
    </recommendedName>
</protein>
<feature type="transmembrane region" description="Helical" evidence="1">
    <location>
        <begin position="86"/>
        <end position="110"/>
    </location>
</feature>
<dbReference type="Proteomes" id="UP000625527">
    <property type="component" value="Unassembled WGS sequence"/>
</dbReference>
<reference evidence="2 3" key="1">
    <citation type="submission" date="2020-10" db="EMBL/GenBank/DDBJ databases">
        <title>Myceligenerans pegani sp. nov., an endophytic actinomycete isolated from Peganum harmala L. in Xinjiang, China.</title>
        <authorList>
            <person name="Xin L."/>
        </authorList>
    </citation>
    <scope>NUCLEOTIDE SEQUENCE [LARGE SCALE GENOMIC DNA]</scope>
    <source>
        <strain evidence="2 3">TRM65318</strain>
    </source>
</reference>
<evidence type="ECO:0000313" key="2">
    <source>
        <dbReference type="EMBL" id="MBE1875244.1"/>
    </source>
</evidence>
<dbReference type="EMBL" id="JADAQT010000058">
    <property type="protein sequence ID" value="MBE1875244.1"/>
    <property type="molecule type" value="Genomic_DNA"/>
</dbReference>